<comment type="similarity">
    <text evidence="3">In the N-terminal section; belongs to the NADH:flavin oxidoreductase/NADH oxidase family.</text>
</comment>
<dbReference type="Pfam" id="PF00724">
    <property type="entry name" value="Oxidored_FMN"/>
    <property type="match status" value="1"/>
</dbReference>
<dbReference type="InterPro" id="IPR036188">
    <property type="entry name" value="FAD/NAD-bd_sf"/>
</dbReference>
<evidence type="ECO:0000256" key="1">
    <source>
        <dbReference type="ARBA" id="ARBA00001917"/>
    </source>
</evidence>
<dbReference type="InterPro" id="IPR013785">
    <property type="entry name" value="Aldolase_TIM"/>
</dbReference>
<evidence type="ECO:0000256" key="4">
    <source>
        <dbReference type="ARBA" id="ARBA00022630"/>
    </source>
</evidence>
<feature type="domain" description="FAD/NAD(P)-binding" evidence="11">
    <location>
        <begin position="404"/>
        <end position="644"/>
    </location>
</feature>
<evidence type="ECO:0000256" key="7">
    <source>
        <dbReference type="ARBA" id="ARBA00023002"/>
    </source>
</evidence>
<keyword evidence="6" id="KW-0479">Metal-binding</keyword>
<dbReference type="PANTHER" id="PTHR42917">
    <property type="entry name" value="2,4-DIENOYL-COA REDUCTASE"/>
    <property type="match status" value="1"/>
</dbReference>
<evidence type="ECO:0000256" key="2">
    <source>
        <dbReference type="ARBA" id="ARBA00001966"/>
    </source>
</evidence>
<gene>
    <name evidence="12" type="ORF">AVDCRST_MAG83-2843</name>
</gene>
<evidence type="ECO:0000259" key="11">
    <source>
        <dbReference type="Pfam" id="PF07992"/>
    </source>
</evidence>
<dbReference type="InterPro" id="IPR023753">
    <property type="entry name" value="FAD/NAD-binding_dom"/>
</dbReference>
<comment type="cofactor">
    <cofactor evidence="2">
        <name>[4Fe-4S] cluster</name>
        <dbReference type="ChEBI" id="CHEBI:49883"/>
    </cofactor>
</comment>
<evidence type="ECO:0000256" key="9">
    <source>
        <dbReference type="ARBA" id="ARBA00023014"/>
    </source>
</evidence>
<dbReference type="SUPFAM" id="SSF51905">
    <property type="entry name" value="FAD/NAD(P)-binding domain"/>
    <property type="match status" value="1"/>
</dbReference>
<keyword evidence="8" id="KW-0408">Iron</keyword>
<dbReference type="SUPFAM" id="SSF51395">
    <property type="entry name" value="FMN-linked oxidoreductases"/>
    <property type="match status" value="1"/>
</dbReference>
<name>A0A6J4IYS8_9MICC</name>
<keyword evidence="5" id="KW-0288">FMN</keyword>
<keyword evidence="7 12" id="KW-0560">Oxidoreductase</keyword>
<reference evidence="12" key="1">
    <citation type="submission" date="2020-02" db="EMBL/GenBank/DDBJ databases">
        <authorList>
            <person name="Meier V. D."/>
        </authorList>
    </citation>
    <scope>NUCLEOTIDE SEQUENCE</scope>
    <source>
        <strain evidence="12">AVDCRST_MAG83</strain>
    </source>
</reference>
<accession>A0A6J4IYS8</accession>
<evidence type="ECO:0000256" key="6">
    <source>
        <dbReference type="ARBA" id="ARBA00022723"/>
    </source>
</evidence>
<evidence type="ECO:0000256" key="5">
    <source>
        <dbReference type="ARBA" id="ARBA00022643"/>
    </source>
</evidence>
<dbReference type="EC" id="1.3.1.34" evidence="12"/>
<dbReference type="AlphaFoldDB" id="A0A6J4IYS8"/>
<dbReference type="RefSeq" id="WP_294569123.1">
    <property type="nucleotide sequence ID" value="NZ_CADCTE010000155.1"/>
</dbReference>
<dbReference type="PANTHER" id="PTHR42917:SF2">
    <property type="entry name" value="2,4-DIENOYL-COA REDUCTASE [(2E)-ENOYL-COA-PRODUCING]"/>
    <property type="match status" value="1"/>
</dbReference>
<dbReference type="GO" id="GO:0051536">
    <property type="term" value="F:iron-sulfur cluster binding"/>
    <property type="evidence" value="ECO:0007669"/>
    <property type="project" value="UniProtKB-KW"/>
</dbReference>
<dbReference type="Pfam" id="PF07992">
    <property type="entry name" value="Pyr_redox_2"/>
    <property type="match status" value="1"/>
</dbReference>
<dbReference type="InterPro" id="IPR051793">
    <property type="entry name" value="NADH:flavin_oxidoreductase"/>
</dbReference>
<evidence type="ECO:0000259" key="10">
    <source>
        <dbReference type="Pfam" id="PF00724"/>
    </source>
</evidence>
<keyword evidence="4" id="KW-0285">Flavoprotein</keyword>
<proteinExistence type="inferred from homology"/>
<dbReference type="Gene3D" id="3.20.20.70">
    <property type="entry name" value="Aldolase class I"/>
    <property type="match status" value="1"/>
</dbReference>
<evidence type="ECO:0000256" key="8">
    <source>
        <dbReference type="ARBA" id="ARBA00023004"/>
    </source>
</evidence>
<dbReference type="PRINTS" id="PR00411">
    <property type="entry name" value="PNDRDTASEI"/>
</dbReference>
<dbReference type="GO" id="GO:0010181">
    <property type="term" value="F:FMN binding"/>
    <property type="evidence" value="ECO:0007669"/>
    <property type="project" value="InterPro"/>
</dbReference>
<dbReference type="Gene3D" id="3.50.50.60">
    <property type="entry name" value="FAD/NAD(P)-binding domain"/>
    <property type="match status" value="1"/>
</dbReference>
<evidence type="ECO:0000256" key="3">
    <source>
        <dbReference type="ARBA" id="ARBA00011048"/>
    </source>
</evidence>
<keyword evidence="9" id="KW-0411">Iron-sulfur</keyword>
<comment type="cofactor">
    <cofactor evidence="1">
        <name>FMN</name>
        <dbReference type="ChEBI" id="CHEBI:58210"/>
    </cofactor>
</comment>
<organism evidence="12">
    <name type="scientific">uncultured Arthrobacter sp</name>
    <dbReference type="NCBI Taxonomy" id="114050"/>
    <lineage>
        <taxon>Bacteria</taxon>
        <taxon>Bacillati</taxon>
        <taxon>Actinomycetota</taxon>
        <taxon>Actinomycetes</taxon>
        <taxon>Micrococcales</taxon>
        <taxon>Micrococcaceae</taxon>
        <taxon>Arthrobacter</taxon>
        <taxon>environmental samples</taxon>
    </lineage>
</organism>
<protein>
    <submittedName>
        <fullName evidence="12">2,4-dienoyl-CoA reductase [NADPH]</fullName>
        <ecNumber evidence="12">1.3.1.34</ecNumber>
    </submittedName>
</protein>
<evidence type="ECO:0000313" key="12">
    <source>
        <dbReference type="EMBL" id="CAA9263569.1"/>
    </source>
</evidence>
<dbReference type="EMBL" id="CADCTE010000155">
    <property type="protein sequence ID" value="CAA9263569.1"/>
    <property type="molecule type" value="Genomic_DNA"/>
</dbReference>
<dbReference type="InterPro" id="IPR001155">
    <property type="entry name" value="OxRdtase_FMN_N"/>
</dbReference>
<dbReference type="GO" id="GO:0008670">
    <property type="term" value="F:2,4-dienoyl-CoA reductase (NADPH) activity"/>
    <property type="evidence" value="ECO:0007669"/>
    <property type="project" value="UniProtKB-EC"/>
</dbReference>
<dbReference type="PRINTS" id="PR00368">
    <property type="entry name" value="FADPNR"/>
</dbReference>
<sequence length="680" mass="73629">MSVAAPHGDAGASLDALWNPITIGSSVTLPHRVIQSAHEHNYGAPDFVLGEKSIRYWEDRARGGAALIITGAQTVHRSSFGHSARGAEGWRPEARDRYRRLAEAVHPHGTKVFVQLAHWGAEDVGNQDLWNFRELWGPSDVPSMGYGEHPRPMEAGDFAALVEGYLQTAANAQAAGCDGVEFHAAHGYLAMQFLSPLYNRREDEYGGSTENRCRFAIEVATAIREQCGPDFPLGIRLSFDEMHPTGAGIDADEGERIVRVLSATGLYDYFNITGGAGYAIQNFIAPMSSGLREQFVPYAARVKKLVDVPVFMAGRVTDIRAAARLVAEGHVDVIAMTRAQIADAELVSKARSGRLDEIRECAGINQGCINRVFQGRELSCTQNPSVGREAEWGLGTLRTADSPKKVLVIGGGPAGLKAADVAASRGHDVVLYERDDRLGGQVALAAELPSRTEWSKVIDTLTRSLHRRGVRIELGVAFDTSTLAAEPADAIVLATGSRFATTGWSIARGERASIPGLQHTRVLSPAEVIHDPSAAGEDVVLVDESGGYIALGIAELLADRGCRVHVVTRHLFVGHNTVSTLDLPHVYPRLVAKKVLMRPQTHLERVEPDGRAELASVWGGPSEHVPVDSVVLVMGRQPNNDLYQPLSQTPDLELHRIGDCLAPRDVDLAFYDGERVGRLL</sequence>
<feature type="domain" description="NADH:flavin oxidoreductase/NADH oxidase N-terminal" evidence="10">
    <location>
        <begin position="17"/>
        <end position="356"/>
    </location>
</feature>
<dbReference type="Gene3D" id="3.40.50.720">
    <property type="entry name" value="NAD(P)-binding Rossmann-like Domain"/>
    <property type="match status" value="1"/>
</dbReference>
<dbReference type="GO" id="GO:0046872">
    <property type="term" value="F:metal ion binding"/>
    <property type="evidence" value="ECO:0007669"/>
    <property type="project" value="UniProtKB-KW"/>
</dbReference>